<organism evidence="3 4">
    <name type="scientific">Mytilus edulis</name>
    <name type="common">Blue mussel</name>
    <dbReference type="NCBI Taxonomy" id="6550"/>
    <lineage>
        <taxon>Eukaryota</taxon>
        <taxon>Metazoa</taxon>
        <taxon>Spiralia</taxon>
        <taxon>Lophotrochozoa</taxon>
        <taxon>Mollusca</taxon>
        <taxon>Bivalvia</taxon>
        <taxon>Autobranchia</taxon>
        <taxon>Pteriomorphia</taxon>
        <taxon>Mytilida</taxon>
        <taxon>Mytiloidea</taxon>
        <taxon>Mytilidae</taxon>
        <taxon>Mytilinae</taxon>
        <taxon>Mytilus</taxon>
    </lineage>
</organism>
<evidence type="ECO:0000256" key="1">
    <source>
        <dbReference type="PROSITE-ProRule" id="PRU00339"/>
    </source>
</evidence>
<dbReference type="PROSITE" id="PS50005">
    <property type="entry name" value="TPR"/>
    <property type="match status" value="2"/>
</dbReference>
<name>A0A8S3U5L4_MYTED</name>
<evidence type="ECO:0000313" key="3">
    <source>
        <dbReference type="EMBL" id="CAG2241170.1"/>
    </source>
</evidence>
<feature type="compositionally biased region" description="Polar residues" evidence="2">
    <location>
        <begin position="7"/>
        <end position="28"/>
    </location>
</feature>
<evidence type="ECO:0008006" key="5">
    <source>
        <dbReference type="Google" id="ProtNLM"/>
    </source>
</evidence>
<feature type="repeat" description="TPR" evidence="1">
    <location>
        <begin position="175"/>
        <end position="208"/>
    </location>
</feature>
<dbReference type="Pfam" id="PF00515">
    <property type="entry name" value="TPR_1"/>
    <property type="match status" value="1"/>
</dbReference>
<feature type="compositionally biased region" description="Polar residues" evidence="2">
    <location>
        <begin position="45"/>
        <end position="57"/>
    </location>
</feature>
<dbReference type="OrthoDB" id="1926212at2759"/>
<evidence type="ECO:0000313" key="4">
    <source>
        <dbReference type="Proteomes" id="UP000683360"/>
    </source>
</evidence>
<dbReference type="InterPro" id="IPR011990">
    <property type="entry name" value="TPR-like_helical_dom_sf"/>
</dbReference>
<proteinExistence type="predicted"/>
<sequence length="660" mass="75701">MKEIVEESSTFTYDETSTSGIDDTQNSMALVKAPEKAEEEKQPDDNNSAKQQAASSVFATAVDEQTLDDAKRRQQTLFQPESWEPVSKYSPGMQEIIDARANEHFAKAMELKEKKDFTGTINFINKSLALRDLHIYYVERAEAYIQLCDFQSAILNYKRVCLMEPENDDYYKRLAFLFYFQGQTLFDQRLYPEALEAFARAAEMAPDNVGYHIRSMTCLAALHRHGECLALVNKRLESENDNPDLYIMRARLHEMFRNTTLCYYDVKDAMKLNEDHPEAKAMMIKLEKRALENKHHAMQLNLLGKHREALQKISVAIETDPAVADFHGTLHRRLADFNAAIDDFLLALDKCDHNEESPVYIESQRQLLLTYNDFAVECFTKGFYDEAIILLNKAIKGEKREKGLYINRGDCFFRQGDYNFALQDYHQALDLDSMDINVKNRVSVIYNEYATVAYQDKNYPVTESKFTLALQYNIKMGSYYISRSRARYMMENMQGARQDLIMGLLLDPTNEEVLSILSRLFPGSLSADIEEITKDPGLMSASAKSTWSQEDADISNVEERMYKSGSCFPDLKACMDERDFNLKLAEEKKQVHEDVKTVMIERRTLKYSGGRVCPLPPPSAKPLYGGRAFKRKSRLAEESANKGSSTNWRQFTQGIPVVDA</sequence>
<comment type="caution">
    <text evidence="3">The sequence shown here is derived from an EMBL/GenBank/DDBJ whole genome shotgun (WGS) entry which is preliminary data.</text>
</comment>
<feature type="repeat" description="TPR" evidence="1">
    <location>
        <begin position="402"/>
        <end position="435"/>
    </location>
</feature>
<gene>
    <name evidence="3" type="ORF">MEDL_53409</name>
</gene>
<dbReference type="SMART" id="SM00028">
    <property type="entry name" value="TPR"/>
    <property type="match status" value="6"/>
</dbReference>
<dbReference type="PANTHER" id="PTHR45153:SF1">
    <property type="entry name" value="TETRATRICOPEPTIDE REPEAT PROTEIN 16"/>
    <property type="match status" value="1"/>
</dbReference>
<dbReference type="PANTHER" id="PTHR45153">
    <property type="entry name" value="TETRATRICOPEPTIDE REPEAT PROTEIN 16"/>
    <property type="match status" value="1"/>
</dbReference>
<keyword evidence="1" id="KW-0802">TPR repeat</keyword>
<dbReference type="SUPFAM" id="SSF48452">
    <property type="entry name" value="TPR-like"/>
    <property type="match status" value="3"/>
</dbReference>
<protein>
    <recommendedName>
        <fullName evidence="5">Tetratricopeptide repeat protein 16</fullName>
    </recommendedName>
</protein>
<feature type="region of interest" description="Disordered" evidence="2">
    <location>
        <begin position="1"/>
        <end position="57"/>
    </location>
</feature>
<feature type="compositionally biased region" description="Basic and acidic residues" evidence="2">
    <location>
        <begin position="33"/>
        <end position="44"/>
    </location>
</feature>
<keyword evidence="4" id="KW-1185">Reference proteome</keyword>
<dbReference type="InterPro" id="IPR019734">
    <property type="entry name" value="TPR_rpt"/>
</dbReference>
<dbReference type="Gene3D" id="1.25.40.10">
    <property type="entry name" value="Tetratricopeptide repeat domain"/>
    <property type="match status" value="4"/>
</dbReference>
<reference evidence="3" key="1">
    <citation type="submission" date="2021-03" db="EMBL/GenBank/DDBJ databases">
        <authorList>
            <person name="Bekaert M."/>
        </authorList>
    </citation>
    <scope>NUCLEOTIDE SEQUENCE</scope>
</reference>
<accession>A0A8S3U5L4</accession>
<dbReference type="EMBL" id="CAJPWZ010002580">
    <property type="protein sequence ID" value="CAG2241170.1"/>
    <property type="molecule type" value="Genomic_DNA"/>
</dbReference>
<dbReference type="Proteomes" id="UP000683360">
    <property type="component" value="Unassembled WGS sequence"/>
</dbReference>
<evidence type="ECO:0000256" key="2">
    <source>
        <dbReference type="SAM" id="MobiDB-lite"/>
    </source>
</evidence>
<dbReference type="AlphaFoldDB" id="A0A8S3U5L4"/>